<keyword evidence="2" id="KW-0238">DNA-binding</keyword>
<name>A0AAP0MT46_9ROSI</name>
<keyword evidence="4" id="KW-0539">Nucleus</keyword>
<evidence type="ECO:0000256" key="1">
    <source>
        <dbReference type="ARBA" id="ARBA00023015"/>
    </source>
</evidence>
<comment type="caution">
    <text evidence="7">The sequence shown here is derived from an EMBL/GenBank/DDBJ whole genome shotgun (WGS) entry which is preliminary data.</text>
</comment>
<evidence type="ECO:0000256" key="4">
    <source>
        <dbReference type="ARBA" id="ARBA00023242"/>
    </source>
</evidence>
<evidence type="ECO:0000313" key="7">
    <source>
        <dbReference type="EMBL" id="KAK9221059.1"/>
    </source>
</evidence>
<dbReference type="SUPFAM" id="SSF101941">
    <property type="entry name" value="NAC domain"/>
    <property type="match status" value="1"/>
</dbReference>
<gene>
    <name evidence="7" type="ORF">WN944_009483</name>
</gene>
<keyword evidence="8" id="KW-1185">Reference proteome</keyword>
<dbReference type="PROSITE" id="PS51005">
    <property type="entry name" value="NAC"/>
    <property type="match status" value="1"/>
</dbReference>
<keyword evidence="1" id="KW-0805">Transcription regulation</keyword>
<sequence>MEETKTKMEVKSSVEINNSPERKLQPLTAATKSTPVSQRRHDNDSYWDSFPAGYRFCPFDSELIVYYLKKKIMNEPLPPNRINDVNLYQFNPHDLAEMYKGCAEKGKEFYFFTPRDRKYKNGTRPNRAAGEGYWKATGADKSIKHNGAVVGFKKTLVFYEGKPPKGDKTFWIMHEYRVNNDSPPSTRTRLSTDMRLDDWVLCRIYYKERADKSLKSLHRKEDRASTEETNEPDCDKGSAVDFSGYADTYSGCMQHLWQQQNAFSQIPSFKDVSFDSMVNLDEPFQHDGTSIFGPDCATNDIFWSAYNQEYICFDQSQLDFSNRFEDTITVKSNNSHK</sequence>
<dbReference type="InterPro" id="IPR003441">
    <property type="entry name" value="NAC-dom"/>
</dbReference>
<feature type="region of interest" description="Disordered" evidence="5">
    <location>
        <begin position="1"/>
        <end position="41"/>
    </location>
</feature>
<dbReference type="AlphaFoldDB" id="A0AAP0MT46"/>
<protein>
    <recommendedName>
        <fullName evidence="6">NAC domain-containing protein</fullName>
    </recommendedName>
</protein>
<evidence type="ECO:0000256" key="5">
    <source>
        <dbReference type="SAM" id="MobiDB-lite"/>
    </source>
</evidence>
<dbReference type="PANTHER" id="PTHR31719">
    <property type="entry name" value="NAC TRANSCRIPTION FACTOR 56"/>
    <property type="match status" value="1"/>
</dbReference>
<proteinExistence type="predicted"/>
<dbReference type="Pfam" id="PF02365">
    <property type="entry name" value="NAM"/>
    <property type="match status" value="1"/>
</dbReference>
<evidence type="ECO:0000256" key="3">
    <source>
        <dbReference type="ARBA" id="ARBA00023163"/>
    </source>
</evidence>
<accession>A0AAP0MT46</accession>
<reference evidence="7 8" key="1">
    <citation type="submission" date="2024-05" db="EMBL/GenBank/DDBJ databases">
        <title>Haplotype-resolved chromosome-level genome assembly of Huyou (Citrus changshanensis).</title>
        <authorList>
            <person name="Miao C."/>
            <person name="Chen W."/>
            <person name="Wu Y."/>
            <person name="Wang L."/>
            <person name="Zhao S."/>
            <person name="Grierson D."/>
            <person name="Xu C."/>
            <person name="Chen K."/>
        </authorList>
    </citation>
    <scope>NUCLEOTIDE SEQUENCE [LARGE SCALE GENOMIC DNA]</scope>
    <source>
        <strain evidence="7">01-14</strain>
        <tissue evidence="7">Leaf</tissue>
    </source>
</reference>
<dbReference type="Gene3D" id="2.170.150.80">
    <property type="entry name" value="NAC domain"/>
    <property type="match status" value="1"/>
</dbReference>
<keyword evidence="3" id="KW-0804">Transcription</keyword>
<dbReference type="GO" id="GO:0006355">
    <property type="term" value="P:regulation of DNA-templated transcription"/>
    <property type="evidence" value="ECO:0007669"/>
    <property type="project" value="InterPro"/>
</dbReference>
<feature type="domain" description="NAC" evidence="6">
    <location>
        <begin position="50"/>
        <end position="207"/>
    </location>
</feature>
<dbReference type="GO" id="GO:0003677">
    <property type="term" value="F:DNA binding"/>
    <property type="evidence" value="ECO:0007669"/>
    <property type="project" value="UniProtKB-KW"/>
</dbReference>
<evidence type="ECO:0000313" key="8">
    <source>
        <dbReference type="Proteomes" id="UP001428341"/>
    </source>
</evidence>
<evidence type="ECO:0000256" key="2">
    <source>
        <dbReference type="ARBA" id="ARBA00023125"/>
    </source>
</evidence>
<feature type="compositionally biased region" description="Basic and acidic residues" evidence="5">
    <location>
        <begin position="1"/>
        <end position="12"/>
    </location>
</feature>
<dbReference type="PANTHER" id="PTHR31719:SF179">
    <property type="entry name" value="OS08G0148400 PROTEIN"/>
    <property type="match status" value="1"/>
</dbReference>
<dbReference type="InterPro" id="IPR036093">
    <property type="entry name" value="NAC_dom_sf"/>
</dbReference>
<feature type="region of interest" description="Disordered" evidence="5">
    <location>
        <begin position="216"/>
        <end position="235"/>
    </location>
</feature>
<feature type="compositionally biased region" description="Basic and acidic residues" evidence="5">
    <location>
        <begin position="216"/>
        <end position="226"/>
    </location>
</feature>
<dbReference type="Proteomes" id="UP001428341">
    <property type="component" value="Unassembled WGS sequence"/>
</dbReference>
<feature type="compositionally biased region" description="Polar residues" evidence="5">
    <location>
        <begin position="28"/>
        <end position="37"/>
    </location>
</feature>
<organism evidence="7 8">
    <name type="scientific">Citrus x changshan-huyou</name>
    <dbReference type="NCBI Taxonomy" id="2935761"/>
    <lineage>
        <taxon>Eukaryota</taxon>
        <taxon>Viridiplantae</taxon>
        <taxon>Streptophyta</taxon>
        <taxon>Embryophyta</taxon>
        <taxon>Tracheophyta</taxon>
        <taxon>Spermatophyta</taxon>
        <taxon>Magnoliopsida</taxon>
        <taxon>eudicotyledons</taxon>
        <taxon>Gunneridae</taxon>
        <taxon>Pentapetalae</taxon>
        <taxon>rosids</taxon>
        <taxon>malvids</taxon>
        <taxon>Sapindales</taxon>
        <taxon>Rutaceae</taxon>
        <taxon>Aurantioideae</taxon>
        <taxon>Citrus</taxon>
    </lineage>
</organism>
<dbReference type="EMBL" id="JBCGBO010000002">
    <property type="protein sequence ID" value="KAK9221059.1"/>
    <property type="molecule type" value="Genomic_DNA"/>
</dbReference>
<evidence type="ECO:0000259" key="6">
    <source>
        <dbReference type="PROSITE" id="PS51005"/>
    </source>
</evidence>